<feature type="transmembrane region" description="Helical" evidence="1">
    <location>
        <begin position="138"/>
        <end position="159"/>
    </location>
</feature>
<protein>
    <recommendedName>
        <fullName evidence="2">DUF1707 domain-containing protein</fullName>
    </recommendedName>
</protein>
<dbReference type="EMBL" id="NMVO01000002">
    <property type="protein sequence ID" value="OYO16755.1"/>
    <property type="molecule type" value="Genomic_DNA"/>
</dbReference>
<dbReference type="RefSeq" id="WP_094404788.1">
    <property type="nucleotide sequence ID" value="NZ_NMVO01000002.1"/>
</dbReference>
<dbReference type="PANTHER" id="PTHR40763">
    <property type="entry name" value="MEMBRANE PROTEIN-RELATED"/>
    <property type="match status" value="1"/>
</dbReference>
<dbReference type="Pfam" id="PF08044">
    <property type="entry name" value="DUF1707"/>
    <property type="match status" value="1"/>
</dbReference>
<dbReference type="Proteomes" id="UP000215896">
    <property type="component" value="Unassembled WGS sequence"/>
</dbReference>
<organism evidence="3 4">
    <name type="scientific">Enemella evansiae</name>
    <dbReference type="NCBI Taxonomy" id="2016499"/>
    <lineage>
        <taxon>Bacteria</taxon>
        <taxon>Bacillati</taxon>
        <taxon>Actinomycetota</taxon>
        <taxon>Actinomycetes</taxon>
        <taxon>Propionibacteriales</taxon>
        <taxon>Propionibacteriaceae</taxon>
        <taxon>Enemella</taxon>
    </lineage>
</organism>
<reference evidence="3 4" key="1">
    <citation type="submission" date="2017-07" db="EMBL/GenBank/DDBJ databases">
        <title>Draft whole genome sequences of clinical Proprionibacteriaceae strains.</title>
        <authorList>
            <person name="Bernier A.-M."/>
            <person name="Bernard K."/>
            <person name="Domingo M.-C."/>
        </authorList>
    </citation>
    <scope>NUCLEOTIDE SEQUENCE [LARGE SCALE GENOMIC DNA]</scope>
    <source>
        <strain evidence="3 4">NML 030167</strain>
    </source>
</reference>
<accession>A0A255GLP7</accession>
<keyword evidence="1" id="KW-0472">Membrane</keyword>
<feature type="domain" description="DUF1707" evidence="2">
    <location>
        <begin position="9"/>
        <end position="61"/>
    </location>
</feature>
<dbReference type="InterPro" id="IPR012551">
    <property type="entry name" value="DUF1707_SHOCT-like"/>
</dbReference>
<proteinExistence type="predicted"/>
<evidence type="ECO:0000313" key="3">
    <source>
        <dbReference type="EMBL" id="OYO16755.1"/>
    </source>
</evidence>
<name>A0A255GLP7_9ACTN</name>
<keyword evidence="1" id="KW-0812">Transmembrane</keyword>
<sequence>MTASDPRDLRIGDAERDDATQLLQEHLSAGRLDADEFDERVQQALQATHESDLGALFRDLPGRRPGQGMAPAPVQRPLVRQSPIPPIAWWIGTATLAAFTLMAMIAPLAAHHPGRYGHHGRGRGPAADQVAQQGGQPVFWVVLGIIGLVALVVAGVFAVRKIRSRRRASAKRG</sequence>
<evidence type="ECO:0000313" key="4">
    <source>
        <dbReference type="Proteomes" id="UP000215896"/>
    </source>
</evidence>
<gene>
    <name evidence="3" type="ORF">CGZ94_03740</name>
</gene>
<dbReference type="AlphaFoldDB" id="A0A255GLP7"/>
<evidence type="ECO:0000256" key="1">
    <source>
        <dbReference type="SAM" id="Phobius"/>
    </source>
</evidence>
<evidence type="ECO:0000259" key="2">
    <source>
        <dbReference type="Pfam" id="PF08044"/>
    </source>
</evidence>
<dbReference type="PANTHER" id="PTHR40763:SF4">
    <property type="entry name" value="DUF1707 DOMAIN-CONTAINING PROTEIN"/>
    <property type="match status" value="1"/>
</dbReference>
<feature type="transmembrane region" description="Helical" evidence="1">
    <location>
        <begin position="87"/>
        <end position="110"/>
    </location>
</feature>
<keyword evidence="1" id="KW-1133">Transmembrane helix</keyword>
<comment type="caution">
    <text evidence="3">The sequence shown here is derived from an EMBL/GenBank/DDBJ whole genome shotgun (WGS) entry which is preliminary data.</text>
</comment>
<keyword evidence="4" id="KW-1185">Reference proteome</keyword>